<dbReference type="RefSeq" id="WP_184927131.1">
    <property type="nucleotide sequence ID" value="NZ_JACHJD010000057.1"/>
</dbReference>
<name>A0A7W8EYD7_STRST</name>
<dbReference type="Pfam" id="PF01610">
    <property type="entry name" value="DDE_Tnp_ISL3"/>
    <property type="match status" value="1"/>
</dbReference>
<protein>
    <submittedName>
        <fullName evidence="2">Transposase</fullName>
    </submittedName>
</protein>
<dbReference type="PANTHER" id="PTHR33498">
    <property type="entry name" value="TRANSPOSASE FOR INSERTION SEQUENCE ELEMENT IS1557"/>
    <property type="match status" value="1"/>
</dbReference>
<dbReference type="Proteomes" id="UP000549009">
    <property type="component" value="Unassembled WGS sequence"/>
</dbReference>
<evidence type="ECO:0000313" key="3">
    <source>
        <dbReference type="Proteomes" id="UP000549009"/>
    </source>
</evidence>
<dbReference type="EMBL" id="JACHJD010000057">
    <property type="protein sequence ID" value="MBB5110022.1"/>
    <property type="molecule type" value="Genomic_DNA"/>
</dbReference>
<dbReference type="InterPro" id="IPR047951">
    <property type="entry name" value="Transpos_ISL3"/>
</dbReference>
<evidence type="ECO:0000313" key="2">
    <source>
        <dbReference type="EMBL" id="MBB5110022.1"/>
    </source>
</evidence>
<dbReference type="AlphaFoldDB" id="A0A7W8EYD7"/>
<reference evidence="2 3" key="1">
    <citation type="submission" date="2020-08" db="EMBL/GenBank/DDBJ databases">
        <title>Genomic Encyclopedia of Type Strains, Phase III (KMG-III): the genomes of soil and plant-associated and newly described type strains.</title>
        <authorList>
            <person name="Whitman W."/>
        </authorList>
    </citation>
    <scope>NUCLEOTIDE SEQUENCE [LARGE SCALE GENOMIC DNA]</scope>
    <source>
        <strain evidence="2 3">CECT 3146</strain>
    </source>
</reference>
<comment type="caution">
    <text evidence="2">The sequence shown here is derived from an EMBL/GenBank/DDBJ whole genome shotgun (WGS) entry which is preliminary data.</text>
</comment>
<sequence length="245" mass="27872">MTRTKKRYAAVQQLLADGSTLEGICRTLRLDRSTVRRIARAASIEELLVNATNRSSILDSYTAHLNQRWNEGCRDSAQLHQEIRALGFRGSIQTTRRYLRPFKTSITTSAAPRPAPRPRRIVRWIMTNPGNLPDEDAQELKEIRAGCPELDATTRHVRDFATMLRDLTGDQLPAWMERVEHDDLPALHSLVNGLRRDQDAVIAGLSSSWSSGQVEGQNTRVKRIKRDGYGRVNFDLLRTRILCRT</sequence>
<dbReference type="PANTHER" id="PTHR33498:SF1">
    <property type="entry name" value="TRANSPOSASE FOR INSERTION SEQUENCE ELEMENT IS1557"/>
    <property type="match status" value="1"/>
</dbReference>
<keyword evidence="3" id="KW-1185">Reference proteome</keyword>
<proteinExistence type="predicted"/>
<accession>A0A7W8EYD7</accession>
<organism evidence="2 3">
    <name type="scientific">Streptomyces spectabilis</name>
    <dbReference type="NCBI Taxonomy" id="68270"/>
    <lineage>
        <taxon>Bacteria</taxon>
        <taxon>Bacillati</taxon>
        <taxon>Actinomycetota</taxon>
        <taxon>Actinomycetes</taxon>
        <taxon>Kitasatosporales</taxon>
        <taxon>Streptomycetaceae</taxon>
        <taxon>Streptomyces</taxon>
    </lineage>
</organism>
<feature type="domain" description="Transposase IS204/IS1001/IS1096/IS1165 DDE" evidence="1">
    <location>
        <begin position="123"/>
        <end position="241"/>
    </location>
</feature>
<evidence type="ECO:0000259" key="1">
    <source>
        <dbReference type="Pfam" id="PF01610"/>
    </source>
</evidence>
<gene>
    <name evidence="2" type="ORF">FHS40_009152</name>
</gene>
<dbReference type="InterPro" id="IPR002560">
    <property type="entry name" value="Transposase_DDE"/>
</dbReference>